<dbReference type="Proteomes" id="UP000015105">
    <property type="component" value="Chromosome 3D"/>
</dbReference>
<reference evidence="3" key="1">
    <citation type="journal article" date="2014" name="Science">
        <title>Ancient hybridizations among the ancestral genomes of bread wheat.</title>
        <authorList>
            <consortium name="International Wheat Genome Sequencing Consortium,"/>
            <person name="Marcussen T."/>
            <person name="Sandve S.R."/>
            <person name="Heier L."/>
            <person name="Spannagl M."/>
            <person name="Pfeifer M."/>
            <person name="Jakobsen K.S."/>
            <person name="Wulff B.B."/>
            <person name="Steuernagel B."/>
            <person name="Mayer K.F."/>
            <person name="Olsen O.A."/>
        </authorList>
    </citation>
    <scope>NUCLEOTIDE SEQUENCE [LARGE SCALE GENOMIC DNA]</scope>
    <source>
        <strain evidence="3">cv. AL8/78</strain>
    </source>
</reference>
<organism evidence="2 3">
    <name type="scientific">Aegilops tauschii subsp. strangulata</name>
    <name type="common">Goatgrass</name>
    <dbReference type="NCBI Taxonomy" id="200361"/>
    <lineage>
        <taxon>Eukaryota</taxon>
        <taxon>Viridiplantae</taxon>
        <taxon>Streptophyta</taxon>
        <taxon>Embryophyta</taxon>
        <taxon>Tracheophyta</taxon>
        <taxon>Spermatophyta</taxon>
        <taxon>Magnoliopsida</taxon>
        <taxon>Liliopsida</taxon>
        <taxon>Poales</taxon>
        <taxon>Poaceae</taxon>
        <taxon>BOP clade</taxon>
        <taxon>Pooideae</taxon>
        <taxon>Triticodae</taxon>
        <taxon>Triticeae</taxon>
        <taxon>Triticinae</taxon>
        <taxon>Aegilops</taxon>
    </lineage>
</organism>
<dbReference type="EnsemblPlants" id="AET3Gv20553500.3">
    <property type="protein sequence ID" value="AET3Gv20553500.3"/>
    <property type="gene ID" value="AET3Gv20553500"/>
</dbReference>
<accession>A0A453F2Y7</accession>
<reference evidence="2" key="3">
    <citation type="journal article" date="2017" name="Nature">
        <title>Genome sequence of the progenitor of the wheat D genome Aegilops tauschii.</title>
        <authorList>
            <person name="Luo M.C."/>
            <person name="Gu Y.Q."/>
            <person name="Puiu D."/>
            <person name="Wang H."/>
            <person name="Twardziok S.O."/>
            <person name="Deal K.R."/>
            <person name="Huo N."/>
            <person name="Zhu T."/>
            <person name="Wang L."/>
            <person name="Wang Y."/>
            <person name="McGuire P.E."/>
            <person name="Liu S."/>
            <person name="Long H."/>
            <person name="Ramasamy R.K."/>
            <person name="Rodriguez J.C."/>
            <person name="Van S.L."/>
            <person name="Yuan L."/>
            <person name="Wang Z."/>
            <person name="Xia Z."/>
            <person name="Xiao L."/>
            <person name="Anderson O.D."/>
            <person name="Ouyang S."/>
            <person name="Liang Y."/>
            <person name="Zimin A.V."/>
            <person name="Pertea G."/>
            <person name="Qi P."/>
            <person name="Bennetzen J.L."/>
            <person name="Dai X."/>
            <person name="Dawson M.W."/>
            <person name="Muller H.G."/>
            <person name="Kugler K."/>
            <person name="Rivarola-Duarte L."/>
            <person name="Spannagl M."/>
            <person name="Mayer K.F.X."/>
            <person name="Lu F.H."/>
            <person name="Bevan M.W."/>
            <person name="Leroy P."/>
            <person name="Li P."/>
            <person name="You F.M."/>
            <person name="Sun Q."/>
            <person name="Liu Z."/>
            <person name="Lyons E."/>
            <person name="Wicker T."/>
            <person name="Salzberg S.L."/>
            <person name="Devos K.M."/>
            <person name="Dvorak J."/>
        </authorList>
    </citation>
    <scope>NUCLEOTIDE SEQUENCE [LARGE SCALE GENOMIC DNA]</scope>
    <source>
        <strain evidence="2">cv. AL8/78</strain>
    </source>
</reference>
<reference evidence="2" key="4">
    <citation type="submission" date="2019-03" db="UniProtKB">
        <authorList>
            <consortium name="EnsemblPlants"/>
        </authorList>
    </citation>
    <scope>IDENTIFICATION</scope>
</reference>
<evidence type="ECO:0000313" key="3">
    <source>
        <dbReference type="Proteomes" id="UP000015105"/>
    </source>
</evidence>
<sequence>AHPPPARGAALPPPRRVHDQSERDGAGHPVPVRLRRGRGPILRPRPVVLLRLRLRARVQRRVELRVRGLLLRRRGRLRHPAAAELLRVAVLRRAPLLQPLRVGGSAPAGQILRVRAQRRRRTVQHQQAREAAHAQLRIRQGRLLRRPRQLLPELQQHALGEALRRVRARLAGPRAGGSQEGALGRRDQAVPEQDLEAVAEGGAWRCCCRGRPAAEEPLGVRGAVVVASSPGRLAPGAAGRHRGRHRALQGVDPPWCRPCRSATRRCCGPGVTQEHNLHSQSYFPRWVRMLCHHFASESWRKRGRSFAV</sequence>
<evidence type="ECO:0000256" key="1">
    <source>
        <dbReference type="SAM" id="MobiDB-lite"/>
    </source>
</evidence>
<proteinExistence type="predicted"/>
<dbReference type="AlphaFoldDB" id="A0A453F2Y7"/>
<feature type="compositionally biased region" description="Pro residues" evidence="1">
    <location>
        <begin position="1"/>
        <end position="14"/>
    </location>
</feature>
<name>A0A453F2Y7_AEGTS</name>
<protein>
    <submittedName>
        <fullName evidence="2">Uncharacterized protein</fullName>
    </submittedName>
</protein>
<feature type="compositionally biased region" description="Basic and acidic residues" evidence="1">
    <location>
        <begin position="16"/>
        <end position="26"/>
    </location>
</feature>
<reference evidence="3" key="2">
    <citation type="journal article" date="2017" name="Nat. Plants">
        <title>The Aegilops tauschii genome reveals multiple impacts of transposons.</title>
        <authorList>
            <person name="Zhao G."/>
            <person name="Zou C."/>
            <person name="Li K."/>
            <person name="Wang K."/>
            <person name="Li T."/>
            <person name="Gao L."/>
            <person name="Zhang X."/>
            <person name="Wang H."/>
            <person name="Yang Z."/>
            <person name="Liu X."/>
            <person name="Jiang W."/>
            <person name="Mao L."/>
            <person name="Kong X."/>
            <person name="Jiao Y."/>
            <person name="Jia J."/>
        </authorList>
    </citation>
    <scope>NUCLEOTIDE SEQUENCE [LARGE SCALE GENOMIC DNA]</scope>
    <source>
        <strain evidence="3">cv. AL8/78</strain>
    </source>
</reference>
<feature type="region of interest" description="Disordered" evidence="1">
    <location>
        <begin position="1"/>
        <end position="37"/>
    </location>
</feature>
<dbReference type="Gramene" id="AET3Gv20553500.3">
    <property type="protein sequence ID" value="AET3Gv20553500.3"/>
    <property type="gene ID" value="AET3Gv20553500"/>
</dbReference>
<reference evidence="2" key="5">
    <citation type="journal article" date="2021" name="G3 (Bethesda)">
        <title>Aegilops tauschii genome assembly Aet v5.0 features greater sequence contiguity and improved annotation.</title>
        <authorList>
            <person name="Wang L."/>
            <person name="Zhu T."/>
            <person name="Rodriguez J.C."/>
            <person name="Deal K.R."/>
            <person name="Dubcovsky J."/>
            <person name="McGuire P.E."/>
            <person name="Lux T."/>
            <person name="Spannagl M."/>
            <person name="Mayer K.F.X."/>
            <person name="Baldrich P."/>
            <person name="Meyers B.C."/>
            <person name="Huo N."/>
            <person name="Gu Y.Q."/>
            <person name="Zhou H."/>
            <person name="Devos K.M."/>
            <person name="Bennetzen J.L."/>
            <person name="Unver T."/>
            <person name="Budak H."/>
            <person name="Gulick P.J."/>
            <person name="Galiba G."/>
            <person name="Kalapos B."/>
            <person name="Nelson D.R."/>
            <person name="Li P."/>
            <person name="You F.M."/>
            <person name="Luo M.C."/>
            <person name="Dvorak J."/>
        </authorList>
    </citation>
    <scope>NUCLEOTIDE SEQUENCE [LARGE SCALE GENOMIC DNA]</scope>
    <source>
        <strain evidence="2">cv. AL8/78</strain>
    </source>
</reference>
<keyword evidence="3" id="KW-1185">Reference proteome</keyword>
<evidence type="ECO:0000313" key="2">
    <source>
        <dbReference type="EnsemblPlants" id="AET3Gv20553500.3"/>
    </source>
</evidence>